<dbReference type="Pfam" id="PF00483">
    <property type="entry name" value="NTP_transferase"/>
    <property type="match status" value="1"/>
</dbReference>
<dbReference type="SUPFAM" id="SSF53448">
    <property type="entry name" value="Nucleotide-diphospho-sugar transferases"/>
    <property type="match status" value="1"/>
</dbReference>
<protein>
    <recommendedName>
        <fullName evidence="1">Nucleotidyl transferase domain-containing protein</fullName>
    </recommendedName>
</protein>
<dbReference type="PANTHER" id="PTHR46390">
    <property type="entry name" value="MANNOSE-1-PHOSPHATE GUANYLYLTRANSFERASE"/>
    <property type="match status" value="1"/>
</dbReference>
<dbReference type="GO" id="GO:0009298">
    <property type="term" value="P:GDP-mannose biosynthetic process"/>
    <property type="evidence" value="ECO:0007669"/>
    <property type="project" value="TreeGrafter"/>
</dbReference>
<accession>X1GBS8</accession>
<evidence type="ECO:0000259" key="1">
    <source>
        <dbReference type="Pfam" id="PF00483"/>
    </source>
</evidence>
<dbReference type="GO" id="GO:0004475">
    <property type="term" value="F:mannose-1-phosphate guanylyltransferase (GTP) activity"/>
    <property type="evidence" value="ECO:0007669"/>
    <property type="project" value="TreeGrafter"/>
</dbReference>
<dbReference type="Gene3D" id="3.90.550.10">
    <property type="entry name" value="Spore Coat Polysaccharide Biosynthesis Protein SpsA, Chain A"/>
    <property type="match status" value="1"/>
</dbReference>
<dbReference type="AlphaFoldDB" id="X1GBS8"/>
<proteinExistence type="predicted"/>
<evidence type="ECO:0000313" key="2">
    <source>
        <dbReference type="EMBL" id="GAH39029.1"/>
    </source>
</evidence>
<comment type="caution">
    <text evidence="2">The sequence shown here is derived from an EMBL/GenBank/DDBJ whole genome shotgun (WGS) entry which is preliminary data.</text>
</comment>
<feature type="domain" description="Nucleotidyl transferase" evidence="1">
    <location>
        <begin position="1"/>
        <end position="161"/>
    </location>
</feature>
<dbReference type="PANTHER" id="PTHR46390:SF1">
    <property type="entry name" value="MANNOSE-1-PHOSPHATE GUANYLYLTRANSFERASE"/>
    <property type="match status" value="1"/>
</dbReference>
<name>X1GBS8_9ZZZZ</name>
<organism evidence="2">
    <name type="scientific">marine sediment metagenome</name>
    <dbReference type="NCBI Taxonomy" id="412755"/>
    <lineage>
        <taxon>unclassified sequences</taxon>
        <taxon>metagenomes</taxon>
        <taxon>ecological metagenomes</taxon>
    </lineage>
</organism>
<reference evidence="2" key="1">
    <citation type="journal article" date="2014" name="Front. Microbiol.">
        <title>High frequency of phylogenetically diverse reductive dehalogenase-homologous genes in deep subseafloor sedimentary metagenomes.</title>
        <authorList>
            <person name="Kawai M."/>
            <person name="Futagami T."/>
            <person name="Toyoda A."/>
            <person name="Takaki Y."/>
            <person name="Nishi S."/>
            <person name="Hori S."/>
            <person name="Arai W."/>
            <person name="Tsubouchi T."/>
            <person name="Morono Y."/>
            <person name="Uchiyama I."/>
            <person name="Ito T."/>
            <person name="Fujiyama A."/>
            <person name="Inagaki F."/>
            <person name="Takami H."/>
        </authorList>
    </citation>
    <scope>NUCLEOTIDE SEQUENCE</scope>
    <source>
        <strain evidence="2">Expedition CK06-06</strain>
    </source>
</reference>
<gene>
    <name evidence="2" type="ORF">S03H2_16207</name>
</gene>
<sequence length="193" mass="22053">MVTNKRYAHSLREQLPTLPGKNFLVEPLAKNTAAAVGLASVIIKKSDPEAVTWVLSSDQMLGQKSRFLKAMKEASMKAEEADVLVVIGTRPHRPAVEYGYLKTAYSLKLTAYNSKICKVEKFIEKPTLSKAKMYVRSKRYLWNSGIFVWRVDSILKAIKKYLPQVYCGLQRIEEAKGSPQYKSRLLKEYSRFR</sequence>
<dbReference type="InterPro" id="IPR029044">
    <property type="entry name" value="Nucleotide-diphossugar_trans"/>
</dbReference>
<dbReference type="EMBL" id="BARU01008270">
    <property type="protein sequence ID" value="GAH39029.1"/>
    <property type="molecule type" value="Genomic_DNA"/>
</dbReference>
<dbReference type="InterPro" id="IPR005835">
    <property type="entry name" value="NTP_transferase_dom"/>
</dbReference>
<dbReference type="InterPro" id="IPR051161">
    <property type="entry name" value="Mannose-6P_isomerase_type2"/>
</dbReference>
<feature type="non-terminal residue" evidence="2">
    <location>
        <position position="193"/>
    </location>
</feature>